<proteinExistence type="predicted"/>
<accession>A0A1E3P493</accession>
<dbReference type="PANTHER" id="PTHR28037">
    <property type="entry name" value="ALCOHOL O-ACETYLTRANSFERASE 1-RELATED"/>
    <property type="match status" value="1"/>
</dbReference>
<dbReference type="Pfam" id="PF07247">
    <property type="entry name" value="AATase"/>
    <property type="match status" value="1"/>
</dbReference>
<dbReference type="STRING" id="683960.A0A1E3P493"/>
<dbReference type="GO" id="GO:0008080">
    <property type="term" value="F:N-acetyltransferase activity"/>
    <property type="evidence" value="ECO:0007669"/>
    <property type="project" value="TreeGrafter"/>
</dbReference>
<name>A0A1E3P493_WICAA</name>
<reference evidence="1 2" key="1">
    <citation type="journal article" date="2016" name="Proc. Natl. Acad. Sci. U.S.A.">
        <title>Comparative genomics of biotechnologically important yeasts.</title>
        <authorList>
            <person name="Riley R."/>
            <person name="Haridas S."/>
            <person name="Wolfe K.H."/>
            <person name="Lopes M.R."/>
            <person name="Hittinger C.T."/>
            <person name="Goeker M."/>
            <person name="Salamov A.A."/>
            <person name="Wisecaver J.H."/>
            <person name="Long T.M."/>
            <person name="Calvey C.H."/>
            <person name="Aerts A.L."/>
            <person name="Barry K.W."/>
            <person name="Choi C."/>
            <person name="Clum A."/>
            <person name="Coughlan A.Y."/>
            <person name="Deshpande S."/>
            <person name="Douglass A.P."/>
            <person name="Hanson S.J."/>
            <person name="Klenk H.-P."/>
            <person name="LaButti K.M."/>
            <person name="Lapidus A."/>
            <person name="Lindquist E.A."/>
            <person name="Lipzen A.M."/>
            <person name="Meier-Kolthoff J.P."/>
            <person name="Ohm R.A."/>
            <person name="Otillar R.P."/>
            <person name="Pangilinan J.L."/>
            <person name="Peng Y."/>
            <person name="Rokas A."/>
            <person name="Rosa C.A."/>
            <person name="Scheuner C."/>
            <person name="Sibirny A.A."/>
            <person name="Slot J.C."/>
            <person name="Stielow J.B."/>
            <person name="Sun H."/>
            <person name="Kurtzman C.P."/>
            <person name="Blackwell M."/>
            <person name="Grigoriev I.V."/>
            <person name="Jeffries T.W."/>
        </authorList>
    </citation>
    <scope>NUCLEOTIDE SEQUENCE [LARGE SCALE GENOMIC DNA]</scope>
    <source>
        <strain evidence="2">ATCC 58044 / CBS 1984 / NCYC 433 / NRRL Y-366-8</strain>
    </source>
</reference>
<dbReference type="AlphaFoldDB" id="A0A1E3P493"/>
<evidence type="ECO:0000313" key="2">
    <source>
        <dbReference type="Proteomes" id="UP000094112"/>
    </source>
</evidence>
<evidence type="ECO:0000313" key="1">
    <source>
        <dbReference type="EMBL" id="ODQ60309.1"/>
    </source>
</evidence>
<dbReference type="PANTHER" id="PTHR28037:SF1">
    <property type="entry name" value="ALCOHOL O-ACETYLTRANSFERASE 1-RELATED"/>
    <property type="match status" value="1"/>
</dbReference>
<protein>
    <recommendedName>
        <fullName evidence="3">Alcohol acetyltransferase</fullName>
    </recommendedName>
</protein>
<dbReference type="InterPro" id="IPR052058">
    <property type="entry name" value="Alcohol_O-acetyltransferase"/>
</dbReference>
<sequence>MLENEQLQEMISNGHARRMGHIENYFGIAQRQKLYKTFAVIAKFNTKVNDKALLFHALRPLLLKYPTLACTIVDTDYSDTTIPRPIHDFIKVIDVLKLKDFLYELPQEIKGLKQDDPELFAKLNEIVLPYADGNTLWKLAFLDDYTMVYITNHCLSDGISAKNLLQDLENEFERLSLDDDGEDYESKILLNYNSDKSIMEKLPPSIDSIVSYKTPWWYIPEYIYNQFVINYLSFASGVVERSDTHIYKQVHIPPKDLEIIKQRLKDNEADRKITLTPFIQAAWLNAQYQAGIFNNFTQVSDVSLPCNTRQYLPSGYDSDAFKYGANTSGSRKFFTPVKKLTWSIVDYFNSYYKYLFKTKRFLYNMGIMTLEIVFKNQNMDKIISESYFGQPRGNTVFSNIGLVHDSNNKKYRISDVHFSQSPGSLVFTFAMSTVSSVDGGLNIVLAMAEKTISKEKFEFIVEKFTENLLRDDIEQN</sequence>
<gene>
    <name evidence="1" type="ORF">WICANDRAFT_30278</name>
</gene>
<dbReference type="InterPro" id="IPR010828">
    <property type="entry name" value="Atf2/Sli1-like"/>
</dbReference>
<evidence type="ECO:0008006" key="3">
    <source>
        <dbReference type="Google" id="ProtNLM"/>
    </source>
</evidence>
<dbReference type="Proteomes" id="UP000094112">
    <property type="component" value="Unassembled WGS sequence"/>
</dbReference>
<dbReference type="OrthoDB" id="3979966at2759"/>
<dbReference type="EMBL" id="KV454210">
    <property type="protein sequence ID" value="ODQ60309.1"/>
    <property type="molecule type" value="Genomic_DNA"/>
</dbReference>
<dbReference type="RefSeq" id="XP_019039516.1">
    <property type="nucleotide sequence ID" value="XM_019181711.1"/>
</dbReference>
<organism evidence="1 2">
    <name type="scientific">Wickerhamomyces anomalus (strain ATCC 58044 / CBS 1984 / NCYC 433 / NRRL Y-366-8)</name>
    <name type="common">Yeast</name>
    <name type="synonym">Hansenula anomala</name>
    <dbReference type="NCBI Taxonomy" id="683960"/>
    <lineage>
        <taxon>Eukaryota</taxon>
        <taxon>Fungi</taxon>
        <taxon>Dikarya</taxon>
        <taxon>Ascomycota</taxon>
        <taxon>Saccharomycotina</taxon>
        <taxon>Saccharomycetes</taxon>
        <taxon>Phaffomycetales</taxon>
        <taxon>Wickerhamomycetaceae</taxon>
        <taxon>Wickerhamomyces</taxon>
    </lineage>
</organism>
<keyword evidence="2" id="KW-1185">Reference proteome</keyword>
<dbReference type="GeneID" id="30198957"/>